<name>A0ABW5YBB6_9SPHI</name>
<dbReference type="Pfam" id="PF03203">
    <property type="entry name" value="MerC"/>
    <property type="match status" value="1"/>
</dbReference>
<keyword evidence="1" id="KW-0472">Membrane</keyword>
<evidence type="ECO:0000256" key="1">
    <source>
        <dbReference type="SAM" id="Phobius"/>
    </source>
</evidence>
<evidence type="ECO:0000313" key="2">
    <source>
        <dbReference type="EMBL" id="MFD2872565.1"/>
    </source>
</evidence>
<sequence>MTSKKLGSKLDHIGITASTLCAIHCAVVPVILTFLPLAGIGFLATPLFEWTMIGLALLLGVMSILLSYVRTHRRTLPLLMLVAGFAAVVLGHIYLRGWIEAVVVPLGGLTIAAAHFVNFKYVGSCKAGDHHFLHLPHRHHTKRS</sequence>
<keyword evidence="3" id="KW-1185">Reference proteome</keyword>
<gene>
    <name evidence="2" type="ORF">ACFS5N_08810</name>
</gene>
<feature type="transmembrane region" description="Helical" evidence="1">
    <location>
        <begin position="21"/>
        <end position="44"/>
    </location>
</feature>
<protein>
    <submittedName>
        <fullName evidence="2">MerC domain-containing protein</fullName>
    </submittedName>
</protein>
<accession>A0ABW5YBB6</accession>
<dbReference type="RefSeq" id="WP_377184371.1">
    <property type="nucleotide sequence ID" value="NZ_JBHUPD010000002.1"/>
</dbReference>
<evidence type="ECO:0000313" key="3">
    <source>
        <dbReference type="Proteomes" id="UP001597557"/>
    </source>
</evidence>
<feature type="transmembrane region" description="Helical" evidence="1">
    <location>
        <begin position="76"/>
        <end position="95"/>
    </location>
</feature>
<proteinExistence type="predicted"/>
<comment type="caution">
    <text evidence="2">The sequence shown here is derived from an EMBL/GenBank/DDBJ whole genome shotgun (WGS) entry which is preliminary data.</text>
</comment>
<reference evidence="3" key="1">
    <citation type="journal article" date="2019" name="Int. J. Syst. Evol. Microbiol.">
        <title>The Global Catalogue of Microorganisms (GCM) 10K type strain sequencing project: providing services to taxonomists for standard genome sequencing and annotation.</title>
        <authorList>
            <consortium name="The Broad Institute Genomics Platform"/>
            <consortium name="The Broad Institute Genome Sequencing Center for Infectious Disease"/>
            <person name="Wu L."/>
            <person name="Ma J."/>
        </authorList>
    </citation>
    <scope>NUCLEOTIDE SEQUENCE [LARGE SCALE GENOMIC DNA]</scope>
    <source>
        <strain evidence="3">KCTC 22437</strain>
    </source>
</reference>
<keyword evidence="1" id="KW-0812">Transmembrane</keyword>
<dbReference type="InterPro" id="IPR004891">
    <property type="entry name" value="Mercury-R_MerC"/>
</dbReference>
<dbReference type="Proteomes" id="UP001597557">
    <property type="component" value="Unassembled WGS sequence"/>
</dbReference>
<keyword evidence="1" id="KW-1133">Transmembrane helix</keyword>
<feature type="transmembrane region" description="Helical" evidence="1">
    <location>
        <begin position="50"/>
        <end position="69"/>
    </location>
</feature>
<feature type="transmembrane region" description="Helical" evidence="1">
    <location>
        <begin position="101"/>
        <end position="119"/>
    </location>
</feature>
<organism evidence="2 3">
    <name type="scientific">Mucilaginibacter ximonensis</name>
    <dbReference type="NCBI Taxonomy" id="538021"/>
    <lineage>
        <taxon>Bacteria</taxon>
        <taxon>Pseudomonadati</taxon>
        <taxon>Bacteroidota</taxon>
        <taxon>Sphingobacteriia</taxon>
        <taxon>Sphingobacteriales</taxon>
        <taxon>Sphingobacteriaceae</taxon>
        <taxon>Mucilaginibacter</taxon>
    </lineage>
</organism>
<dbReference type="EMBL" id="JBHUPD010000002">
    <property type="protein sequence ID" value="MFD2872565.1"/>
    <property type="molecule type" value="Genomic_DNA"/>
</dbReference>